<reference evidence="4" key="1">
    <citation type="journal article" date="2019" name="Int. J. Syst. Evol. Microbiol.">
        <title>The Global Catalogue of Microorganisms (GCM) 10K type strain sequencing project: providing services to taxonomists for standard genome sequencing and annotation.</title>
        <authorList>
            <consortium name="The Broad Institute Genomics Platform"/>
            <consortium name="The Broad Institute Genome Sequencing Center for Infectious Disease"/>
            <person name="Wu L."/>
            <person name="Ma J."/>
        </authorList>
    </citation>
    <scope>NUCLEOTIDE SEQUENCE [LARGE SCALE GENOMIC DNA]</scope>
    <source>
        <strain evidence="4">CCUG 62974</strain>
    </source>
</reference>
<keyword evidence="4" id="KW-1185">Reference proteome</keyword>
<accession>A0ABW3E4I6</accession>
<evidence type="ECO:0000313" key="3">
    <source>
        <dbReference type="EMBL" id="MFD0890221.1"/>
    </source>
</evidence>
<dbReference type="Proteomes" id="UP001597024">
    <property type="component" value="Unassembled WGS sequence"/>
</dbReference>
<feature type="non-terminal residue" evidence="3">
    <location>
        <position position="1"/>
    </location>
</feature>
<protein>
    <recommendedName>
        <fullName evidence="2">Terpene synthase</fullName>
        <ecNumber evidence="2">4.2.3.-</ecNumber>
    </recommendedName>
</protein>
<evidence type="ECO:0000256" key="2">
    <source>
        <dbReference type="RuleBase" id="RU366034"/>
    </source>
</evidence>
<dbReference type="PANTHER" id="PTHR35201:SF4">
    <property type="entry name" value="BETA-PINACENE SYNTHASE-RELATED"/>
    <property type="match status" value="1"/>
</dbReference>
<comment type="similarity">
    <text evidence="2">Belongs to the terpene synthase family.</text>
</comment>
<proteinExistence type="inferred from homology"/>
<dbReference type="Pfam" id="PF19086">
    <property type="entry name" value="Terpene_syn_C_2"/>
    <property type="match status" value="1"/>
</dbReference>
<dbReference type="SFLD" id="SFLDS00005">
    <property type="entry name" value="Isoprenoid_Synthase_Type_I"/>
    <property type="match status" value="1"/>
</dbReference>
<dbReference type="InterPro" id="IPR008949">
    <property type="entry name" value="Isoprenoid_synthase_dom_sf"/>
</dbReference>
<keyword evidence="1 2" id="KW-0456">Lyase</keyword>
<comment type="cofactor">
    <cofactor evidence="2">
        <name>Mg(2+)</name>
        <dbReference type="ChEBI" id="CHEBI:18420"/>
    </cofactor>
</comment>
<dbReference type="InterPro" id="IPR034686">
    <property type="entry name" value="Terpene_cyclase-like_2"/>
</dbReference>
<gene>
    <name evidence="3" type="ORF">ACFQ08_37235</name>
</gene>
<evidence type="ECO:0000313" key="4">
    <source>
        <dbReference type="Proteomes" id="UP001597024"/>
    </source>
</evidence>
<evidence type="ECO:0000256" key="1">
    <source>
        <dbReference type="ARBA" id="ARBA00023239"/>
    </source>
</evidence>
<name>A0ABW3E4I6_9ACTN</name>
<keyword evidence="2" id="KW-0460">Magnesium</keyword>
<dbReference type="SUPFAM" id="SSF48576">
    <property type="entry name" value="Terpenoid synthases"/>
    <property type="match status" value="1"/>
</dbReference>
<dbReference type="Gene3D" id="1.10.600.10">
    <property type="entry name" value="Farnesyl Diphosphate Synthase"/>
    <property type="match status" value="1"/>
</dbReference>
<sequence>RRDAVGWARRVGLFDSIPGVEAGGVWDERRFLLFDLAHCASMIHADASREQLNLSSDWLAWGTYGDDYYPVVFGASRDLAAAKLCDERLGLFMPIDLGAVPEPLNPLERGLADLWRRTATPMNEAARRDFRAAIETMTASWLWELGNQAGNRVPDPIDYVEMRRSTFGSDLTMSLAKLAHYDLVPAELYHTRVMRELDTAAQDYATFTNDLFSYQKEIEFEGEVHNMVLVVENFLQVDRLTARNVVADLMTARMRQFEHIVTEDLPAMFEEFELGDEVRGVLTRHADGLKDWMSGILEWHRRCARYTEAELRRHHHGSVPAATLSRLLPSGPGTSALR</sequence>
<dbReference type="EC" id="4.2.3.-" evidence="2"/>
<dbReference type="SFLD" id="SFLDG01020">
    <property type="entry name" value="Terpene_Cyclase_Like_2"/>
    <property type="match status" value="1"/>
</dbReference>
<keyword evidence="2" id="KW-0479">Metal-binding</keyword>
<dbReference type="EMBL" id="JBHTHX010002294">
    <property type="protein sequence ID" value="MFD0890221.1"/>
    <property type="molecule type" value="Genomic_DNA"/>
</dbReference>
<comment type="caution">
    <text evidence="3">The sequence shown here is derived from an EMBL/GenBank/DDBJ whole genome shotgun (WGS) entry which is preliminary data.</text>
</comment>
<organism evidence="3 4">
    <name type="scientific">Streptosporangium algeriense</name>
    <dbReference type="NCBI Taxonomy" id="1682748"/>
    <lineage>
        <taxon>Bacteria</taxon>
        <taxon>Bacillati</taxon>
        <taxon>Actinomycetota</taxon>
        <taxon>Actinomycetes</taxon>
        <taxon>Streptosporangiales</taxon>
        <taxon>Streptosporangiaceae</taxon>
        <taxon>Streptosporangium</taxon>
    </lineage>
</organism>
<feature type="non-terminal residue" evidence="3">
    <location>
        <position position="338"/>
    </location>
</feature>
<dbReference type="PANTHER" id="PTHR35201">
    <property type="entry name" value="TERPENE SYNTHASE"/>
    <property type="match status" value="1"/>
</dbReference>